<dbReference type="Proteomes" id="UP000060345">
    <property type="component" value="Chromosome 2"/>
</dbReference>
<feature type="compositionally biased region" description="Low complexity" evidence="1">
    <location>
        <begin position="59"/>
        <end position="70"/>
    </location>
</feature>
<dbReference type="EMBL" id="CP072369">
    <property type="protein sequence ID" value="QUB86068.1"/>
    <property type="molecule type" value="Genomic_DNA"/>
</dbReference>
<dbReference type="RefSeq" id="WP_025078223.1">
    <property type="nucleotide sequence ID" value="NZ_BAKO01000010.1"/>
</dbReference>
<keyword evidence="5" id="KW-1185">Reference proteome</keyword>
<evidence type="ECO:0000313" key="3">
    <source>
        <dbReference type="EMBL" id="QUB86068.1"/>
    </source>
</evidence>
<evidence type="ECO:0000313" key="4">
    <source>
        <dbReference type="Proteomes" id="UP000060345"/>
    </source>
</evidence>
<dbReference type="OrthoDB" id="1072927at2"/>
<gene>
    <name evidence="2" type="ORF">ADJ77_11800</name>
    <name evidence="3" type="ORF">J5A51_02025</name>
</gene>
<protein>
    <submittedName>
        <fullName evidence="2">Phosphoribosylamine--glycine ligase</fullName>
    </submittedName>
</protein>
<accession>A0A0K1NMY1</accession>
<reference evidence="2 4" key="1">
    <citation type="submission" date="2015-07" db="EMBL/GenBank/DDBJ databases">
        <authorList>
            <person name="Noorani M."/>
        </authorList>
    </citation>
    <scope>NUCLEOTIDE SEQUENCE [LARGE SCALE GENOMIC DNA]</scope>
    <source>
        <strain evidence="2 4">W1435</strain>
    </source>
</reference>
<dbReference type="GO" id="GO:0016874">
    <property type="term" value="F:ligase activity"/>
    <property type="evidence" value="ECO:0007669"/>
    <property type="project" value="UniProtKB-KW"/>
</dbReference>
<dbReference type="KEGG" id="pfus:ADJ77_11800"/>
<keyword evidence="2" id="KW-0436">Ligase</keyword>
<sequence length="70" mass="8117">MRKEQIIRTVYSKPEVEIMRIHMDCQLMEASYPGDHKKGNHKQGPQEESSEGAKKAFFTSEESTSISWEE</sequence>
<dbReference type="Proteomes" id="UP000682005">
    <property type="component" value="Chromosome 2"/>
</dbReference>
<evidence type="ECO:0000313" key="2">
    <source>
        <dbReference type="EMBL" id="AKU70439.1"/>
    </source>
</evidence>
<name>A0A0K1NMY1_9BACT</name>
<evidence type="ECO:0000313" key="5">
    <source>
        <dbReference type="Proteomes" id="UP000682005"/>
    </source>
</evidence>
<dbReference type="STRING" id="1236517.ADJ77_11800"/>
<evidence type="ECO:0000256" key="1">
    <source>
        <dbReference type="SAM" id="MobiDB-lite"/>
    </source>
</evidence>
<dbReference type="EMBL" id="CP012075">
    <property type="protein sequence ID" value="AKU70439.1"/>
    <property type="molecule type" value="Genomic_DNA"/>
</dbReference>
<feature type="region of interest" description="Disordered" evidence="1">
    <location>
        <begin position="30"/>
        <end position="70"/>
    </location>
</feature>
<proteinExistence type="predicted"/>
<reference evidence="3 5" key="2">
    <citation type="submission" date="2021-03" db="EMBL/GenBank/DDBJ databases">
        <title>Human Oral Microbial Genomes.</title>
        <authorList>
            <person name="Johnston C.D."/>
            <person name="Chen T."/>
            <person name="Dewhirst F.E."/>
        </authorList>
    </citation>
    <scope>NUCLEOTIDE SEQUENCE [LARGE SCALE GENOMIC DNA]</scope>
    <source>
        <strain evidence="3 5">W1435</strain>
    </source>
</reference>
<dbReference type="AlphaFoldDB" id="A0A0K1NMY1"/>
<organism evidence="2 4">
    <name type="scientific">Prevotella fusca JCM 17724</name>
    <dbReference type="NCBI Taxonomy" id="1236517"/>
    <lineage>
        <taxon>Bacteria</taxon>
        <taxon>Pseudomonadati</taxon>
        <taxon>Bacteroidota</taxon>
        <taxon>Bacteroidia</taxon>
        <taxon>Bacteroidales</taxon>
        <taxon>Prevotellaceae</taxon>
        <taxon>Prevotella</taxon>
    </lineage>
</organism>